<feature type="compositionally biased region" description="Basic and acidic residues" evidence="1">
    <location>
        <begin position="839"/>
        <end position="848"/>
    </location>
</feature>
<feature type="region of interest" description="Disordered" evidence="1">
    <location>
        <begin position="1349"/>
        <end position="1465"/>
    </location>
</feature>
<feature type="region of interest" description="Disordered" evidence="1">
    <location>
        <begin position="708"/>
        <end position="742"/>
    </location>
</feature>
<dbReference type="KEGG" id="psoj:PHYSODRAFT_303522"/>
<reference evidence="2 3" key="1">
    <citation type="journal article" date="2006" name="Science">
        <title>Phytophthora genome sequences uncover evolutionary origins and mechanisms of pathogenesis.</title>
        <authorList>
            <person name="Tyler B.M."/>
            <person name="Tripathy S."/>
            <person name="Zhang X."/>
            <person name="Dehal P."/>
            <person name="Jiang R.H."/>
            <person name="Aerts A."/>
            <person name="Arredondo F.D."/>
            <person name="Baxter L."/>
            <person name="Bensasson D."/>
            <person name="Beynon J.L."/>
            <person name="Chapman J."/>
            <person name="Damasceno C.M."/>
            <person name="Dorrance A.E."/>
            <person name="Dou D."/>
            <person name="Dickerman A.W."/>
            <person name="Dubchak I.L."/>
            <person name="Garbelotto M."/>
            <person name="Gijzen M."/>
            <person name="Gordon S.G."/>
            <person name="Govers F."/>
            <person name="Grunwald N.J."/>
            <person name="Huang W."/>
            <person name="Ivors K.L."/>
            <person name="Jones R.W."/>
            <person name="Kamoun S."/>
            <person name="Krampis K."/>
            <person name="Lamour K.H."/>
            <person name="Lee M.K."/>
            <person name="McDonald W.H."/>
            <person name="Medina M."/>
            <person name="Meijer H.J."/>
            <person name="Nordberg E.K."/>
            <person name="Maclean D.J."/>
            <person name="Ospina-Giraldo M.D."/>
            <person name="Morris P.F."/>
            <person name="Phuntumart V."/>
            <person name="Putnam N.H."/>
            <person name="Rash S."/>
            <person name="Rose J.K."/>
            <person name="Sakihama Y."/>
            <person name="Salamov A.A."/>
            <person name="Savidor A."/>
            <person name="Scheuring C.F."/>
            <person name="Smith B.M."/>
            <person name="Sobral B.W."/>
            <person name="Terry A."/>
            <person name="Torto-Alalibo T.A."/>
            <person name="Win J."/>
            <person name="Xu Z."/>
            <person name="Zhang H."/>
            <person name="Grigoriev I.V."/>
            <person name="Rokhsar D.S."/>
            <person name="Boore J.L."/>
        </authorList>
    </citation>
    <scope>NUCLEOTIDE SEQUENCE [LARGE SCALE GENOMIC DNA]</scope>
    <source>
        <strain evidence="2 3">P6497</strain>
    </source>
</reference>
<evidence type="ECO:0000256" key="1">
    <source>
        <dbReference type="SAM" id="MobiDB-lite"/>
    </source>
</evidence>
<feature type="region of interest" description="Disordered" evidence="1">
    <location>
        <begin position="755"/>
        <end position="848"/>
    </location>
</feature>
<name>G4ZS71_PHYSP</name>
<feature type="compositionally biased region" description="Acidic residues" evidence="1">
    <location>
        <begin position="784"/>
        <end position="793"/>
    </location>
</feature>
<feature type="compositionally biased region" description="Basic and acidic residues" evidence="1">
    <location>
        <begin position="772"/>
        <end position="783"/>
    </location>
</feature>
<sequence length="1465" mass="164560">MYEDEFKLETFYSNYLNEPVSSTNESKLKDKLVGPGYIVRILGIVYIADVSLRCWVPLWSLAGMKLIGNIVASSVPSTYERAAAPYLGIINYVASTVELMRSMSICVGIQRYEVELITNIKMKEKKKKVTHRKGIKRSKDSSSPNADKRIRFINELYQDLCILPSMNTNRKCSAFFEAAITRYWAFASLKDMKETMSEDWLDNQKKWMKREYKRYLVNGNSEFDNTEYNNYEKRPKENTIKVKFDICKQAFRSVVHGSVNGLMSNLVTQPISSKLLFKKTEILSLGVLERAMLTALDPLSLRCLMWYLGNSILDWKTNNRIVYVYGTAGTEKSTIITNILEAFRGCSHPLSTDYVGTRKKITNEDLMAMASNRIVVYGDVTVEDGQINESFWKTSVGGDAVSVDNNNITIDSTVILASNSLWDCNKQTKSMWFTRRTCVIKASRNLLGREIMSPDIHEKDPASITRGTTFKLDLSPEEALVATRILMLNADVDLVFGSNVLKVSIPRTSNSVGGFFLLENTRFIAGIETNDNGDELSLEFDFDLSSSDSRMNEYTLEKGTVLAISLERCIADGTFAGRMNDINVSVECKTSSVEYFSLICEENLELDSNTPRVFDISNVKGMVEDSRVCMPLKIEASYAQEKFITVSHTQASGIVSVTSDAGEFSNMAKKRAGKLGDNTSSVQTNPTRIYKKKIVDESDIKDLSEKTTVYKAESDKPKSEERESELMTSTQPSITPTKSEEETQALLKNSNAEFLLADETQDPEVDGTKTPTSDEKSERHTQEGDDEKNDDDVGTSNSVGGIEEKAGKKKERGIRVAGGERDDSDSDDDDLEGVGGENENDRDYESKLYPKDTGDFIIACDDALYSWKKETIDHDLLRNTLVEVVVPSYDHLYEASISGETSVLTKKTRTLIKYILKFHEKHDSLTREEKSKLTKMAKQLKTIQEGGSVGERIRFDGVNAGGEERKKKKRKSSKKPDERLSDKPAKRPSRKSEETDDDEKKRRVKTEKRSVEKKREVEKETSKKKNKRTPQEKLVQSFDIWSKLTGSGKVGSDKIKKVVAKNKDHHKITLENRTVIDCFLLKGKENSLSIPTLTDPYYNWTNGTGQITLYPGDPFLFARPDNKGPPTPMSTALVLAKNVRTGHVVVSEDIPFYHALVDPLHNSEGEKRSKQGYGNGGKLKYGVHYLAFRIPDEDVESMISPLLDYVKTCYNMKPNEWRKYTSISTSNLPSGKEEVINDIKGKWYDVKLPVIKGNPVYARMNELFRVVGQSSKGKEVQRKIGVNDVYKIIPNVSKSQAFSIQLRMGMKISTGGPTLRCNFNFGSLDRNCRGIVFDFMDTGLMSFPTNYGEHNANSGTKKTTVVLKQLSSKKRKDKNKKKSKSKKKKDDSDSEEDSDSDSEDSESENESDDDSESDDNESSDEESSGSEDESSEEDSDDDGSDNADEDGESDSEESSGDDGDESDED</sequence>
<gene>
    <name evidence="2" type="ORF">PHYSODRAFT_303522</name>
</gene>
<dbReference type="InParanoid" id="G4ZS71"/>
<keyword evidence="3" id="KW-1185">Reference proteome</keyword>
<feature type="compositionally biased region" description="Polar residues" evidence="1">
    <location>
        <begin position="726"/>
        <end position="737"/>
    </location>
</feature>
<feature type="compositionally biased region" description="Basic residues" evidence="1">
    <location>
        <begin position="1367"/>
        <end position="1383"/>
    </location>
</feature>
<organism evidence="2 3">
    <name type="scientific">Phytophthora sojae (strain P6497)</name>
    <name type="common">Soybean stem and root rot agent</name>
    <name type="synonym">Phytophthora megasperma f. sp. glycines</name>
    <dbReference type="NCBI Taxonomy" id="1094619"/>
    <lineage>
        <taxon>Eukaryota</taxon>
        <taxon>Sar</taxon>
        <taxon>Stramenopiles</taxon>
        <taxon>Oomycota</taxon>
        <taxon>Peronosporomycetes</taxon>
        <taxon>Peronosporales</taxon>
        <taxon>Peronosporaceae</taxon>
        <taxon>Phytophthora</taxon>
    </lineage>
</organism>
<dbReference type="PANTHER" id="PTHR36812:SF9">
    <property type="entry name" value="MYB-LIKE PROTEIN X ISOFORM X1"/>
    <property type="match status" value="1"/>
</dbReference>
<proteinExistence type="predicted"/>
<dbReference type="EMBL" id="JH159156">
    <property type="protein sequence ID" value="EGZ14367.1"/>
    <property type="molecule type" value="Genomic_DNA"/>
</dbReference>
<evidence type="ECO:0000313" key="3">
    <source>
        <dbReference type="Proteomes" id="UP000002640"/>
    </source>
</evidence>
<feature type="compositionally biased region" description="Basic and acidic residues" evidence="1">
    <location>
        <begin position="974"/>
        <end position="1023"/>
    </location>
</feature>
<dbReference type="GeneID" id="20642298"/>
<dbReference type="Gene3D" id="3.40.50.300">
    <property type="entry name" value="P-loop containing nucleotide triphosphate hydrolases"/>
    <property type="match status" value="1"/>
</dbReference>
<feature type="region of interest" description="Disordered" evidence="1">
    <location>
        <begin position="951"/>
        <end position="1032"/>
    </location>
</feature>
<dbReference type="Proteomes" id="UP000002640">
    <property type="component" value="Unassembled WGS sequence"/>
</dbReference>
<accession>G4ZS71</accession>
<dbReference type="PANTHER" id="PTHR36812">
    <property type="entry name" value="NEUROFILAMENT TRIPLET M PROTEIN-LIKE PROTEIN"/>
    <property type="match status" value="1"/>
</dbReference>
<feature type="compositionally biased region" description="Basic and acidic residues" evidence="1">
    <location>
        <begin position="712"/>
        <end position="725"/>
    </location>
</feature>
<feature type="compositionally biased region" description="Acidic residues" evidence="1">
    <location>
        <begin position="822"/>
        <end position="838"/>
    </location>
</feature>
<dbReference type="RefSeq" id="XP_009531796.1">
    <property type="nucleotide sequence ID" value="XM_009533501.1"/>
</dbReference>
<dbReference type="InterPro" id="IPR027417">
    <property type="entry name" value="P-loop_NTPase"/>
</dbReference>
<feature type="compositionally biased region" description="Acidic residues" evidence="1">
    <location>
        <begin position="1388"/>
        <end position="1465"/>
    </location>
</feature>
<evidence type="ECO:0000313" key="2">
    <source>
        <dbReference type="EMBL" id="EGZ14367.1"/>
    </source>
</evidence>
<protein>
    <submittedName>
        <fullName evidence="2">Uncharacterized protein</fullName>
    </submittedName>
</protein>